<evidence type="ECO:0000313" key="2">
    <source>
        <dbReference type="EMBL" id="QHN34316.1"/>
    </source>
</evidence>
<keyword evidence="3" id="KW-1185">Reference proteome</keyword>
<dbReference type="Gene3D" id="3.20.10.10">
    <property type="entry name" value="D-amino Acid Aminotransferase, subunit A, domain 2"/>
    <property type="match status" value="1"/>
</dbReference>
<dbReference type="InterPro" id="IPR043132">
    <property type="entry name" value="BCAT-like_C"/>
</dbReference>
<dbReference type="GO" id="GO:0008696">
    <property type="term" value="F:4-amino-4-deoxychorismate lyase activity"/>
    <property type="evidence" value="ECO:0007669"/>
    <property type="project" value="UniProtKB-EC"/>
</dbReference>
<dbReference type="Gene3D" id="3.30.470.10">
    <property type="match status" value="1"/>
</dbReference>
<dbReference type="InterPro" id="IPR001544">
    <property type="entry name" value="Aminotrans_IV"/>
</dbReference>
<keyword evidence="2" id="KW-0456">Lyase</keyword>
<dbReference type="Pfam" id="PF01063">
    <property type="entry name" value="Aminotran_4"/>
    <property type="match status" value="1"/>
</dbReference>
<name>A0ABX6IGP2_9ACTN</name>
<dbReference type="InterPro" id="IPR043131">
    <property type="entry name" value="BCAT-like_N"/>
</dbReference>
<dbReference type="NCBIfam" id="NF005887">
    <property type="entry name" value="PRK07849.1-2"/>
    <property type="match status" value="1"/>
</dbReference>
<comment type="similarity">
    <text evidence="1">Belongs to the class-IV pyridoxal-phosphate-dependent aminotransferase family.</text>
</comment>
<accession>A0ABX6IGP2</accession>
<protein>
    <submittedName>
        <fullName evidence="2">Aminodeoxychorismate lyase</fullName>
        <ecNumber evidence="2">4.1.3.38</ecNumber>
    </submittedName>
</protein>
<dbReference type="EC" id="4.1.3.38" evidence="2"/>
<evidence type="ECO:0000256" key="1">
    <source>
        <dbReference type="ARBA" id="ARBA00009320"/>
    </source>
</evidence>
<dbReference type="Proteomes" id="UP001059836">
    <property type="component" value="Chromosome"/>
</dbReference>
<proteinExistence type="inferred from homology"/>
<gene>
    <name evidence="2" type="ORF">GII31_04760</name>
</gene>
<evidence type="ECO:0000313" key="3">
    <source>
        <dbReference type="Proteomes" id="UP001059836"/>
    </source>
</evidence>
<sequence length="288" mass="30462">MTERILVSLDGAVHNPDLPFLYADDLGAVRGEGVFETMLLRGRRVRKVGLHLDRLTDGARLLGLPPVDRAAAARAIEIATGEWVRGSGDAEAMVRLAYSRGRESVPGAGPTGYVSVAPIPERVARTRTSGVSVMTLNRGYTTDFAADAPWQLLGAKTLSFATNMAAVRYASERGFGDVIYLSADGYVLEGARASVIAVTGRTLLTPPAEVGILPGTTQRAIYAEARRSGWAATTGLLTVDDLLAADSVWLISSVTLAARITVIDGTLTVTGDGTDFLDLVNRSVDGDE</sequence>
<dbReference type="PANTHER" id="PTHR42743:SF11">
    <property type="entry name" value="AMINODEOXYCHORISMATE LYASE"/>
    <property type="match status" value="1"/>
</dbReference>
<dbReference type="PANTHER" id="PTHR42743">
    <property type="entry name" value="AMINO-ACID AMINOTRANSFERASE"/>
    <property type="match status" value="1"/>
</dbReference>
<dbReference type="InterPro" id="IPR050571">
    <property type="entry name" value="Class-IV_PLP-Dep_Aminotrnsfr"/>
</dbReference>
<dbReference type="NCBIfam" id="NF005886">
    <property type="entry name" value="PRK07849.1-1"/>
    <property type="match status" value="1"/>
</dbReference>
<dbReference type="RefSeq" id="WP_213247291.1">
    <property type="nucleotide sequence ID" value="NZ_CP045806.1"/>
</dbReference>
<dbReference type="EMBL" id="CP045809">
    <property type="protein sequence ID" value="QHN34316.1"/>
    <property type="molecule type" value="Genomic_DNA"/>
</dbReference>
<reference evidence="2" key="1">
    <citation type="journal article" date="2021" name="Nat. Microbiol.">
        <title>Cocultivation of an ultrasmall environmental parasitic bacterium with lytic ability against bacteria associated with wastewater foams.</title>
        <authorList>
            <person name="Batinovic S."/>
            <person name="Rose J.J.A."/>
            <person name="Ratcliffe J."/>
            <person name="Seviour R.J."/>
            <person name="Petrovski S."/>
        </authorList>
    </citation>
    <scope>NUCLEOTIDE SEQUENCE</scope>
    <source>
        <strain evidence="2">CON9</strain>
    </source>
</reference>
<dbReference type="SUPFAM" id="SSF56752">
    <property type="entry name" value="D-aminoacid aminotransferase-like PLP-dependent enzymes"/>
    <property type="match status" value="1"/>
</dbReference>
<organism evidence="2 3">
    <name type="scientific">Gordonia pseudamarae</name>
    <dbReference type="NCBI Taxonomy" id="2831662"/>
    <lineage>
        <taxon>Bacteria</taxon>
        <taxon>Bacillati</taxon>
        <taxon>Actinomycetota</taxon>
        <taxon>Actinomycetes</taxon>
        <taxon>Mycobacteriales</taxon>
        <taxon>Gordoniaceae</taxon>
        <taxon>Gordonia</taxon>
    </lineage>
</organism>
<dbReference type="InterPro" id="IPR036038">
    <property type="entry name" value="Aminotransferase-like"/>
</dbReference>